<evidence type="ECO:0000313" key="14">
    <source>
        <dbReference type="EMBL" id="CAA6802790.1"/>
    </source>
</evidence>
<comment type="subunit">
    <text evidence="10">Forms a ring-shaped head-to-tail homodimer around DNA.</text>
</comment>
<keyword evidence="8 10" id="KW-0239">DNA-directed DNA polymerase</keyword>
<dbReference type="AlphaFoldDB" id="A0A6S6S033"/>
<dbReference type="SUPFAM" id="SSF55979">
    <property type="entry name" value="DNA clamp"/>
    <property type="match status" value="3"/>
</dbReference>
<dbReference type="PANTHER" id="PTHR30478">
    <property type="entry name" value="DNA POLYMERASE III SUBUNIT BETA"/>
    <property type="match status" value="1"/>
</dbReference>
<evidence type="ECO:0000256" key="4">
    <source>
        <dbReference type="ARBA" id="ARBA00022490"/>
    </source>
</evidence>
<dbReference type="GO" id="GO:0003887">
    <property type="term" value="F:DNA-directed DNA polymerase activity"/>
    <property type="evidence" value="ECO:0007669"/>
    <property type="project" value="UniProtKB-UniRule"/>
</dbReference>
<dbReference type="NCBIfam" id="TIGR00663">
    <property type="entry name" value="dnan"/>
    <property type="match status" value="1"/>
</dbReference>
<dbReference type="Pfam" id="PF00712">
    <property type="entry name" value="DNA_pol3_beta"/>
    <property type="match status" value="1"/>
</dbReference>
<evidence type="ECO:0000256" key="10">
    <source>
        <dbReference type="PIRNR" id="PIRNR000804"/>
    </source>
</evidence>
<evidence type="ECO:0000259" key="11">
    <source>
        <dbReference type="Pfam" id="PF00712"/>
    </source>
</evidence>
<organism evidence="14">
    <name type="scientific">uncultured Campylobacterales bacterium</name>
    <dbReference type="NCBI Taxonomy" id="352960"/>
    <lineage>
        <taxon>Bacteria</taxon>
        <taxon>Pseudomonadati</taxon>
        <taxon>Campylobacterota</taxon>
        <taxon>Epsilonproteobacteria</taxon>
        <taxon>Campylobacterales</taxon>
        <taxon>environmental samples</taxon>
    </lineage>
</organism>
<dbReference type="Pfam" id="PF02767">
    <property type="entry name" value="DNA_pol3_beta_2"/>
    <property type="match status" value="1"/>
</dbReference>
<evidence type="ECO:0000256" key="2">
    <source>
        <dbReference type="ARBA" id="ARBA00010752"/>
    </source>
</evidence>
<evidence type="ECO:0000256" key="6">
    <source>
        <dbReference type="ARBA" id="ARBA00022695"/>
    </source>
</evidence>
<proteinExistence type="inferred from homology"/>
<dbReference type="CDD" id="cd00140">
    <property type="entry name" value="beta_clamp"/>
    <property type="match status" value="1"/>
</dbReference>
<dbReference type="InterPro" id="IPR046938">
    <property type="entry name" value="DNA_clamp_sf"/>
</dbReference>
<reference evidence="14" key="1">
    <citation type="submission" date="2020-01" db="EMBL/GenBank/DDBJ databases">
        <authorList>
            <person name="Meier V. D."/>
            <person name="Meier V D."/>
        </authorList>
    </citation>
    <scope>NUCLEOTIDE SEQUENCE</scope>
    <source>
        <strain evidence="14">HLG_WM_MAG_12</strain>
    </source>
</reference>
<feature type="domain" description="DNA polymerase III beta sliding clamp C-terminal" evidence="13">
    <location>
        <begin position="242"/>
        <end position="345"/>
    </location>
</feature>
<dbReference type="GO" id="GO:0003677">
    <property type="term" value="F:DNA binding"/>
    <property type="evidence" value="ECO:0007669"/>
    <property type="project" value="UniProtKB-UniRule"/>
</dbReference>
<keyword evidence="7 10" id="KW-0235">DNA replication</keyword>
<dbReference type="Gene3D" id="3.10.150.10">
    <property type="entry name" value="DNA Polymerase III, subunit A, domain 2"/>
    <property type="match status" value="3"/>
</dbReference>
<name>A0A6S6S033_9BACT</name>
<evidence type="ECO:0000256" key="9">
    <source>
        <dbReference type="ARBA" id="ARBA00023125"/>
    </source>
</evidence>
<gene>
    <name evidence="14" type="ORF">HELGO_WM2588</name>
</gene>
<feature type="domain" description="DNA polymerase III beta sliding clamp central" evidence="12">
    <location>
        <begin position="129"/>
        <end position="239"/>
    </location>
</feature>
<comment type="function">
    <text evidence="10">Confers DNA tethering and processivity to DNA polymerases and other proteins. Acts as a clamp, forming a ring around DNA (a reaction catalyzed by the clamp-loading complex) which diffuses in an ATP-independent manner freely and bidirectionally along dsDNA. Initially characterized for its ability to contact the catalytic subunit of DNA polymerase III (Pol III), a complex, multichain enzyme responsible for most of the replicative synthesis in bacteria; Pol III exhibits 3'-5' exonuclease proofreading activity. The beta chain is required for initiation of replication as well as for processivity of DNA replication.</text>
</comment>
<keyword evidence="6 10" id="KW-0548">Nucleotidyltransferase</keyword>
<evidence type="ECO:0000256" key="5">
    <source>
        <dbReference type="ARBA" id="ARBA00022679"/>
    </source>
</evidence>
<dbReference type="InterPro" id="IPR022637">
    <property type="entry name" value="DNA_polIII_beta_cen"/>
</dbReference>
<feature type="domain" description="DNA polymerase III beta sliding clamp N-terminal" evidence="11">
    <location>
        <begin position="1"/>
        <end position="118"/>
    </location>
</feature>
<evidence type="ECO:0000256" key="7">
    <source>
        <dbReference type="ARBA" id="ARBA00022705"/>
    </source>
</evidence>
<accession>A0A6S6S033</accession>
<evidence type="ECO:0000256" key="1">
    <source>
        <dbReference type="ARBA" id="ARBA00004496"/>
    </source>
</evidence>
<evidence type="ECO:0000256" key="8">
    <source>
        <dbReference type="ARBA" id="ARBA00022932"/>
    </source>
</evidence>
<comment type="subcellular location">
    <subcellularLocation>
        <location evidence="1 10">Cytoplasm</location>
    </subcellularLocation>
</comment>
<evidence type="ECO:0000259" key="12">
    <source>
        <dbReference type="Pfam" id="PF02767"/>
    </source>
</evidence>
<dbReference type="InterPro" id="IPR001001">
    <property type="entry name" value="DNA_polIII_beta"/>
</dbReference>
<dbReference type="GO" id="GO:0006271">
    <property type="term" value="P:DNA strand elongation involved in DNA replication"/>
    <property type="evidence" value="ECO:0007669"/>
    <property type="project" value="TreeGrafter"/>
</dbReference>
<dbReference type="SMART" id="SM00480">
    <property type="entry name" value="POL3Bc"/>
    <property type="match status" value="1"/>
</dbReference>
<dbReference type="GO" id="GO:0008408">
    <property type="term" value="F:3'-5' exonuclease activity"/>
    <property type="evidence" value="ECO:0007669"/>
    <property type="project" value="InterPro"/>
</dbReference>
<protein>
    <recommendedName>
        <fullName evidence="3 10">Beta sliding clamp</fullName>
    </recommendedName>
</protein>
<dbReference type="EMBL" id="CACVAW010000010">
    <property type="protein sequence ID" value="CAA6802790.1"/>
    <property type="molecule type" value="Genomic_DNA"/>
</dbReference>
<evidence type="ECO:0000259" key="13">
    <source>
        <dbReference type="Pfam" id="PF02768"/>
    </source>
</evidence>
<dbReference type="GO" id="GO:0009360">
    <property type="term" value="C:DNA polymerase III complex"/>
    <property type="evidence" value="ECO:0007669"/>
    <property type="project" value="InterPro"/>
</dbReference>
<dbReference type="PIRSF" id="PIRSF000804">
    <property type="entry name" value="DNA_pol_III_b"/>
    <property type="match status" value="1"/>
</dbReference>
<sequence length="356" mass="41251">MKFSIQKNVLENILINIQPYLEKKDFSQITSHILIEAKENSIFINATDHEIGLSYEIKNIEIIEDGKTTTNGKKLLDIIKTLNSKEINLEKINESLYIKQNNSKFKLPVFNHNEFPKFPILENKNEFKIDTYKLIKSIKKITPSIDINNPKFELNGALINIKENKINFVSTDTKRLSIVEIQNNSEQEDISLIIPKKAINEIQKLIFDEITINYDNQILLIESNNFKFFTKLINGKFPEYQRIIPTNLKYKLELNKEKFLSAIKQISIISNEVKISFNKSNIKFESLNEDNIEAKTNIEANLEIDDDIAIALNSRFLIDFLNSIENNNFTLGYNDNNLPFTLQSEELLSIVMPLVI</sequence>
<dbReference type="InterPro" id="IPR022635">
    <property type="entry name" value="DNA_polIII_beta_C"/>
</dbReference>
<comment type="similarity">
    <text evidence="2 10">Belongs to the beta sliding clamp family.</text>
</comment>
<keyword evidence="4 10" id="KW-0963">Cytoplasm</keyword>
<dbReference type="PANTHER" id="PTHR30478:SF0">
    <property type="entry name" value="BETA SLIDING CLAMP"/>
    <property type="match status" value="1"/>
</dbReference>
<dbReference type="InterPro" id="IPR022634">
    <property type="entry name" value="DNA_polIII_beta_N"/>
</dbReference>
<dbReference type="Pfam" id="PF02768">
    <property type="entry name" value="DNA_pol3_beta_3"/>
    <property type="match status" value="1"/>
</dbReference>
<dbReference type="GO" id="GO:0005737">
    <property type="term" value="C:cytoplasm"/>
    <property type="evidence" value="ECO:0007669"/>
    <property type="project" value="UniProtKB-SubCell"/>
</dbReference>
<keyword evidence="9" id="KW-0238">DNA-binding</keyword>
<keyword evidence="5 10" id="KW-0808">Transferase</keyword>
<evidence type="ECO:0000256" key="3">
    <source>
        <dbReference type="ARBA" id="ARBA00021035"/>
    </source>
</evidence>